<name>A0AC58S0G8_TOBAC</name>
<reference evidence="1" key="1">
    <citation type="journal article" date="2014" name="Nat. Commun.">
        <title>The tobacco genome sequence and its comparison with those of tomato and potato.</title>
        <authorList>
            <person name="Sierro N."/>
            <person name="Battey J.N."/>
            <person name="Ouadi S."/>
            <person name="Bakaher N."/>
            <person name="Bovet L."/>
            <person name="Willig A."/>
            <person name="Goepfert S."/>
            <person name="Peitsch M.C."/>
            <person name="Ivanov N.V."/>
        </authorList>
    </citation>
    <scope>NUCLEOTIDE SEQUENCE [LARGE SCALE GENOMIC DNA]</scope>
</reference>
<sequence>MAARTELDHNHPLFLYPSDTTGAPIISIQLTGSDNYTTWSRAMEIQLLGKNKLGLVDMTLRKGIVYAKNATAIWEDLRERFDKVNTSRVYELHKGIATIMQGIDNVSVYFSKLCNLWDEFDNMIPPPCDCPRSKIFIEFMQQQKVLQFLMRLNETYEQARSQILMTSPTPSITKAYSMLVERVNQRTIANTTITGDGNEPAALLASKNDTY</sequence>
<keyword evidence="1" id="KW-1185">Reference proteome</keyword>
<proteinExistence type="predicted"/>
<reference evidence="2" key="2">
    <citation type="submission" date="2025-08" db="UniProtKB">
        <authorList>
            <consortium name="RefSeq"/>
        </authorList>
    </citation>
    <scope>IDENTIFICATION</scope>
    <source>
        <tissue evidence="2">Leaf</tissue>
    </source>
</reference>
<dbReference type="RefSeq" id="XP_075078484.1">
    <property type="nucleotide sequence ID" value="XM_075222383.1"/>
</dbReference>
<accession>A0AC58S0G8</accession>
<dbReference type="Proteomes" id="UP000790787">
    <property type="component" value="Chromosome 1"/>
</dbReference>
<evidence type="ECO:0000313" key="1">
    <source>
        <dbReference type="Proteomes" id="UP000790787"/>
    </source>
</evidence>
<protein>
    <submittedName>
        <fullName evidence="2">Uncharacterized protein LOC142164559</fullName>
    </submittedName>
</protein>
<evidence type="ECO:0000313" key="2">
    <source>
        <dbReference type="RefSeq" id="XP_075078484.1"/>
    </source>
</evidence>
<organism evidence="1 2">
    <name type="scientific">Nicotiana tabacum</name>
    <name type="common">Common tobacco</name>
    <dbReference type="NCBI Taxonomy" id="4097"/>
    <lineage>
        <taxon>Eukaryota</taxon>
        <taxon>Viridiplantae</taxon>
        <taxon>Streptophyta</taxon>
        <taxon>Embryophyta</taxon>
        <taxon>Tracheophyta</taxon>
        <taxon>Spermatophyta</taxon>
        <taxon>Magnoliopsida</taxon>
        <taxon>eudicotyledons</taxon>
        <taxon>Gunneridae</taxon>
        <taxon>Pentapetalae</taxon>
        <taxon>asterids</taxon>
        <taxon>lamiids</taxon>
        <taxon>Solanales</taxon>
        <taxon>Solanaceae</taxon>
        <taxon>Nicotianoideae</taxon>
        <taxon>Nicotianeae</taxon>
        <taxon>Nicotiana</taxon>
    </lineage>
</organism>
<gene>
    <name evidence="2" type="primary">LOC142164559</name>
</gene>